<keyword evidence="3" id="KW-0731">Sigma factor</keyword>
<dbReference type="InterPro" id="IPR013249">
    <property type="entry name" value="RNA_pol_sigma70_r4_t2"/>
</dbReference>
<organism evidence="6 7">
    <name type="scientific">Paractinoplanes durhamensis</name>
    <dbReference type="NCBI Taxonomy" id="113563"/>
    <lineage>
        <taxon>Bacteria</taxon>
        <taxon>Bacillati</taxon>
        <taxon>Actinomycetota</taxon>
        <taxon>Actinomycetes</taxon>
        <taxon>Micromonosporales</taxon>
        <taxon>Micromonosporaceae</taxon>
        <taxon>Paractinoplanes</taxon>
    </lineage>
</organism>
<keyword evidence="2" id="KW-0805">Transcription regulation</keyword>
<dbReference type="Pfam" id="PF08281">
    <property type="entry name" value="Sigma70_r4_2"/>
    <property type="match status" value="1"/>
</dbReference>
<name>A0ABQ3YVB9_9ACTN</name>
<evidence type="ECO:0000313" key="6">
    <source>
        <dbReference type="EMBL" id="GIE01508.1"/>
    </source>
</evidence>
<gene>
    <name evidence="6" type="ORF">Adu01nite_28580</name>
</gene>
<evidence type="ECO:0000256" key="1">
    <source>
        <dbReference type="ARBA" id="ARBA00010641"/>
    </source>
</evidence>
<dbReference type="RefSeq" id="WP_239132386.1">
    <property type="nucleotide sequence ID" value="NZ_BAAATX010000017.1"/>
</dbReference>
<accession>A0ABQ3YVB9</accession>
<dbReference type="Proteomes" id="UP000637628">
    <property type="component" value="Unassembled WGS sequence"/>
</dbReference>
<evidence type="ECO:0000256" key="3">
    <source>
        <dbReference type="ARBA" id="ARBA00023082"/>
    </source>
</evidence>
<dbReference type="CDD" id="cd06171">
    <property type="entry name" value="Sigma70_r4"/>
    <property type="match status" value="1"/>
</dbReference>
<feature type="domain" description="RNA polymerase sigma factor 70 region 4 type 2" evidence="5">
    <location>
        <begin position="14"/>
        <end position="63"/>
    </location>
</feature>
<dbReference type="InterPro" id="IPR036388">
    <property type="entry name" value="WH-like_DNA-bd_sf"/>
</dbReference>
<comment type="caution">
    <text evidence="6">The sequence shown here is derived from an EMBL/GenBank/DDBJ whole genome shotgun (WGS) entry which is preliminary data.</text>
</comment>
<evidence type="ECO:0000256" key="2">
    <source>
        <dbReference type="ARBA" id="ARBA00023015"/>
    </source>
</evidence>
<keyword evidence="7" id="KW-1185">Reference proteome</keyword>
<protein>
    <recommendedName>
        <fullName evidence="5">RNA polymerase sigma factor 70 region 4 type 2 domain-containing protein</fullName>
    </recommendedName>
</protein>
<reference evidence="6 7" key="1">
    <citation type="submission" date="2021-01" db="EMBL/GenBank/DDBJ databases">
        <title>Whole genome shotgun sequence of Actinoplanes durhamensis NBRC 14914.</title>
        <authorList>
            <person name="Komaki H."/>
            <person name="Tamura T."/>
        </authorList>
    </citation>
    <scope>NUCLEOTIDE SEQUENCE [LARGE SCALE GENOMIC DNA]</scope>
    <source>
        <strain evidence="6 7">NBRC 14914</strain>
    </source>
</reference>
<sequence>MPTTQADTIGVPMELMLRDLPARHREILIATYFRGRTTSEAAEVLGVAPAEAKARLYRAMRHLSGVVAGASV</sequence>
<evidence type="ECO:0000256" key="4">
    <source>
        <dbReference type="ARBA" id="ARBA00023163"/>
    </source>
</evidence>
<proteinExistence type="inferred from homology"/>
<dbReference type="EMBL" id="BOML01000022">
    <property type="protein sequence ID" value="GIE01508.1"/>
    <property type="molecule type" value="Genomic_DNA"/>
</dbReference>
<dbReference type="SUPFAM" id="SSF88659">
    <property type="entry name" value="Sigma3 and sigma4 domains of RNA polymerase sigma factors"/>
    <property type="match status" value="1"/>
</dbReference>
<dbReference type="Gene3D" id="1.10.10.10">
    <property type="entry name" value="Winged helix-like DNA-binding domain superfamily/Winged helix DNA-binding domain"/>
    <property type="match status" value="1"/>
</dbReference>
<comment type="similarity">
    <text evidence="1">Belongs to the sigma-70 factor family. ECF subfamily.</text>
</comment>
<evidence type="ECO:0000259" key="5">
    <source>
        <dbReference type="Pfam" id="PF08281"/>
    </source>
</evidence>
<evidence type="ECO:0000313" key="7">
    <source>
        <dbReference type="Proteomes" id="UP000637628"/>
    </source>
</evidence>
<keyword evidence="4" id="KW-0804">Transcription</keyword>
<dbReference type="InterPro" id="IPR013324">
    <property type="entry name" value="RNA_pol_sigma_r3/r4-like"/>
</dbReference>